<dbReference type="Proteomes" id="UP000198575">
    <property type="component" value="Unassembled WGS sequence"/>
</dbReference>
<sequence>MTPNEQAHHDATAAAIEAVEKLAQLMVQQLRLADPNRGVAMDAGIAHGLPLRIGFDFTQAGCRRVVMSVIEESGRPVDLATIDCAGAGYVRRTH</sequence>
<dbReference type="STRING" id="578942.SAMN05216289_10379"/>
<keyword evidence="2" id="KW-1185">Reference proteome</keyword>
<accession>A0A1I4VVM1</accession>
<gene>
    <name evidence="1" type="ORF">SAMN05216289_10379</name>
</gene>
<dbReference type="EMBL" id="FOVF01000003">
    <property type="protein sequence ID" value="SFN05059.1"/>
    <property type="molecule type" value="Genomic_DNA"/>
</dbReference>
<protein>
    <submittedName>
        <fullName evidence="1">Uncharacterized protein</fullName>
    </submittedName>
</protein>
<proteinExistence type="predicted"/>
<name>A0A1I4VVM1_9GAMM</name>
<reference evidence="1 2" key="1">
    <citation type="submission" date="2016-10" db="EMBL/GenBank/DDBJ databases">
        <authorList>
            <person name="de Groot N.N."/>
        </authorList>
    </citation>
    <scope>NUCLEOTIDE SEQUENCE [LARGE SCALE GENOMIC DNA]</scope>
    <source>
        <strain evidence="1 2">CGMCC 1.7659</strain>
    </source>
</reference>
<evidence type="ECO:0000313" key="1">
    <source>
        <dbReference type="EMBL" id="SFN05059.1"/>
    </source>
</evidence>
<dbReference type="RefSeq" id="WP_092404790.1">
    <property type="nucleotide sequence ID" value="NZ_FOVF01000003.1"/>
</dbReference>
<dbReference type="AlphaFoldDB" id="A0A1I4VVM1"/>
<evidence type="ECO:0000313" key="2">
    <source>
        <dbReference type="Proteomes" id="UP000198575"/>
    </source>
</evidence>
<organism evidence="1 2">
    <name type="scientific">Dokdonella immobilis</name>
    <dbReference type="NCBI Taxonomy" id="578942"/>
    <lineage>
        <taxon>Bacteria</taxon>
        <taxon>Pseudomonadati</taxon>
        <taxon>Pseudomonadota</taxon>
        <taxon>Gammaproteobacteria</taxon>
        <taxon>Lysobacterales</taxon>
        <taxon>Rhodanobacteraceae</taxon>
        <taxon>Dokdonella</taxon>
    </lineage>
</organism>